<keyword evidence="1" id="KW-0805">Transcription regulation</keyword>
<dbReference type="PANTHER" id="PTHR43280:SF2">
    <property type="entry name" value="HTH-TYPE TRANSCRIPTIONAL REGULATOR EXSA"/>
    <property type="match status" value="1"/>
</dbReference>
<dbReference type="PANTHER" id="PTHR43280">
    <property type="entry name" value="ARAC-FAMILY TRANSCRIPTIONAL REGULATOR"/>
    <property type="match status" value="1"/>
</dbReference>
<proteinExistence type="predicted"/>
<dbReference type="RefSeq" id="WP_131553291.1">
    <property type="nucleotide sequence ID" value="NZ_SJSK01000002.1"/>
</dbReference>
<dbReference type="GO" id="GO:0003700">
    <property type="term" value="F:DNA-binding transcription factor activity"/>
    <property type="evidence" value="ECO:0007669"/>
    <property type="project" value="InterPro"/>
</dbReference>
<keyword evidence="2" id="KW-0238">DNA-binding</keyword>
<protein>
    <submittedName>
        <fullName evidence="5">AraC family transcriptional regulator</fullName>
    </submittedName>
</protein>
<dbReference type="OrthoDB" id="9787988at2"/>
<evidence type="ECO:0000256" key="3">
    <source>
        <dbReference type="ARBA" id="ARBA00023163"/>
    </source>
</evidence>
<evidence type="ECO:0000256" key="2">
    <source>
        <dbReference type="ARBA" id="ARBA00023125"/>
    </source>
</evidence>
<evidence type="ECO:0000256" key="1">
    <source>
        <dbReference type="ARBA" id="ARBA00023015"/>
    </source>
</evidence>
<comment type="caution">
    <text evidence="5">The sequence shown here is derived from an EMBL/GenBank/DDBJ whole genome shotgun (WGS) entry which is preliminary data.</text>
</comment>
<dbReference type="GO" id="GO:0043565">
    <property type="term" value="F:sequence-specific DNA binding"/>
    <property type="evidence" value="ECO:0007669"/>
    <property type="project" value="InterPro"/>
</dbReference>
<sequence length="124" mass="14755">MDRVLKYIFDNFNKEILLDEAAEMSHMNKYAFCRYFKSLTQKTFITFVNEVRIGYACKLLAETDQQISDLAYCCGFNNLSNFNKFFRILKVLHPGHIKKCCWRIDEGLFNPLKSHCLIEPKIRW</sequence>
<organism evidence="5 6">
    <name type="scientific">Pedobacter frigiditerrae</name>
    <dbReference type="NCBI Taxonomy" id="2530452"/>
    <lineage>
        <taxon>Bacteria</taxon>
        <taxon>Pseudomonadati</taxon>
        <taxon>Bacteroidota</taxon>
        <taxon>Sphingobacteriia</taxon>
        <taxon>Sphingobacteriales</taxon>
        <taxon>Sphingobacteriaceae</taxon>
        <taxon>Pedobacter</taxon>
    </lineage>
</organism>
<keyword evidence="3" id="KW-0804">Transcription</keyword>
<dbReference type="SMART" id="SM00342">
    <property type="entry name" value="HTH_ARAC"/>
    <property type="match status" value="1"/>
</dbReference>
<reference evidence="5 6" key="1">
    <citation type="submission" date="2019-02" db="EMBL/GenBank/DDBJ databases">
        <title>Pedobacter sp. RP-1-13 sp. nov., isolated from Arctic soil.</title>
        <authorList>
            <person name="Dahal R.H."/>
        </authorList>
    </citation>
    <scope>NUCLEOTIDE SEQUENCE [LARGE SCALE GENOMIC DNA]</scope>
    <source>
        <strain evidence="5 6">RP-1-13</strain>
    </source>
</reference>
<dbReference type="Pfam" id="PF12833">
    <property type="entry name" value="HTH_18"/>
    <property type="match status" value="1"/>
</dbReference>
<evidence type="ECO:0000313" key="5">
    <source>
        <dbReference type="EMBL" id="TCC92352.1"/>
    </source>
</evidence>
<accession>A0A4R0N1V2</accession>
<dbReference type="SUPFAM" id="SSF46689">
    <property type="entry name" value="Homeodomain-like"/>
    <property type="match status" value="2"/>
</dbReference>
<dbReference type="InterPro" id="IPR018060">
    <property type="entry name" value="HTH_AraC"/>
</dbReference>
<evidence type="ECO:0000259" key="4">
    <source>
        <dbReference type="PROSITE" id="PS01124"/>
    </source>
</evidence>
<gene>
    <name evidence="5" type="ORF">EZ428_11540</name>
</gene>
<dbReference type="AlphaFoldDB" id="A0A4R0N1V2"/>
<keyword evidence="6" id="KW-1185">Reference proteome</keyword>
<dbReference type="InterPro" id="IPR009057">
    <property type="entry name" value="Homeodomain-like_sf"/>
</dbReference>
<evidence type="ECO:0000313" key="6">
    <source>
        <dbReference type="Proteomes" id="UP000292884"/>
    </source>
</evidence>
<dbReference type="EMBL" id="SJSK01000002">
    <property type="protein sequence ID" value="TCC92352.1"/>
    <property type="molecule type" value="Genomic_DNA"/>
</dbReference>
<dbReference type="PROSITE" id="PS01124">
    <property type="entry name" value="HTH_ARAC_FAMILY_2"/>
    <property type="match status" value="1"/>
</dbReference>
<feature type="domain" description="HTH araC/xylS-type" evidence="4">
    <location>
        <begin position="2"/>
        <end position="100"/>
    </location>
</feature>
<dbReference type="Proteomes" id="UP000292884">
    <property type="component" value="Unassembled WGS sequence"/>
</dbReference>
<name>A0A4R0N1V2_9SPHI</name>
<dbReference type="Gene3D" id="1.10.10.60">
    <property type="entry name" value="Homeodomain-like"/>
    <property type="match status" value="2"/>
</dbReference>